<evidence type="ECO:0000313" key="15">
    <source>
        <dbReference type="EMBL" id="SDS97288.1"/>
    </source>
</evidence>
<dbReference type="NCBIfam" id="NF008692">
    <property type="entry name" value="PRK11713.1-5"/>
    <property type="match status" value="1"/>
</dbReference>
<organism evidence="15 16">
    <name type="scientific">Halopseudomonas xinjiangensis</name>
    <dbReference type="NCBI Taxonomy" id="487184"/>
    <lineage>
        <taxon>Bacteria</taxon>
        <taxon>Pseudomonadati</taxon>
        <taxon>Pseudomonadota</taxon>
        <taxon>Gammaproteobacteria</taxon>
        <taxon>Pseudomonadales</taxon>
        <taxon>Pseudomonadaceae</taxon>
        <taxon>Halopseudomonas</taxon>
    </lineage>
</organism>
<dbReference type="EC" id="2.1.1.193" evidence="3 12"/>
<evidence type="ECO:0000256" key="6">
    <source>
        <dbReference type="ARBA" id="ARBA00022552"/>
    </source>
</evidence>
<proteinExistence type="inferred from homology"/>
<keyword evidence="8 12" id="KW-0808">Transferase</keyword>
<dbReference type="Pfam" id="PF04452">
    <property type="entry name" value="Methyltrans_RNA"/>
    <property type="match status" value="1"/>
</dbReference>
<evidence type="ECO:0000256" key="7">
    <source>
        <dbReference type="ARBA" id="ARBA00022603"/>
    </source>
</evidence>
<protein>
    <recommendedName>
        <fullName evidence="4 12">Ribosomal RNA small subunit methyltransferase E</fullName>
        <ecNumber evidence="3 12">2.1.1.193</ecNumber>
    </recommendedName>
</protein>
<evidence type="ECO:0000259" key="14">
    <source>
        <dbReference type="Pfam" id="PF20260"/>
    </source>
</evidence>
<dbReference type="Gene3D" id="3.40.1280.10">
    <property type="match status" value="1"/>
</dbReference>
<evidence type="ECO:0000313" key="16">
    <source>
        <dbReference type="Proteomes" id="UP000243207"/>
    </source>
</evidence>
<dbReference type="RefSeq" id="WP_093395461.1">
    <property type="nucleotide sequence ID" value="NZ_LT629736.1"/>
</dbReference>
<evidence type="ECO:0000256" key="9">
    <source>
        <dbReference type="ARBA" id="ARBA00022691"/>
    </source>
</evidence>
<evidence type="ECO:0000259" key="13">
    <source>
        <dbReference type="Pfam" id="PF04452"/>
    </source>
</evidence>
<dbReference type="PIRSF" id="PIRSF015601">
    <property type="entry name" value="MTase_slr0722"/>
    <property type="match status" value="1"/>
</dbReference>
<evidence type="ECO:0000256" key="12">
    <source>
        <dbReference type="PIRNR" id="PIRNR015601"/>
    </source>
</evidence>
<evidence type="ECO:0000256" key="10">
    <source>
        <dbReference type="ARBA" id="ARBA00025699"/>
    </source>
</evidence>
<evidence type="ECO:0000256" key="4">
    <source>
        <dbReference type="ARBA" id="ARBA00013673"/>
    </source>
</evidence>
<dbReference type="SUPFAM" id="SSF88697">
    <property type="entry name" value="PUA domain-like"/>
    <property type="match status" value="1"/>
</dbReference>
<dbReference type="InterPro" id="IPR046886">
    <property type="entry name" value="RsmE_MTase_dom"/>
</dbReference>
<name>A0A1H1WIZ0_9GAMM</name>
<dbReference type="Pfam" id="PF20260">
    <property type="entry name" value="PUA_4"/>
    <property type="match status" value="1"/>
</dbReference>
<comment type="similarity">
    <text evidence="2 12">Belongs to the RNA methyltransferase RsmE family.</text>
</comment>
<dbReference type="GO" id="GO:0070042">
    <property type="term" value="F:rRNA (uridine-N3-)-methyltransferase activity"/>
    <property type="evidence" value="ECO:0007669"/>
    <property type="project" value="TreeGrafter"/>
</dbReference>
<dbReference type="OrthoDB" id="9815641at2"/>
<evidence type="ECO:0000256" key="5">
    <source>
        <dbReference type="ARBA" id="ARBA00022490"/>
    </source>
</evidence>
<evidence type="ECO:0000256" key="8">
    <source>
        <dbReference type="ARBA" id="ARBA00022679"/>
    </source>
</evidence>
<feature type="domain" description="Ribosomal RNA small subunit methyltransferase E methyltransferase" evidence="13">
    <location>
        <begin position="74"/>
        <end position="234"/>
    </location>
</feature>
<dbReference type="SUPFAM" id="SSF75217">
    <property type="entry name" value="alpha/beta knot"/>
    <property type="match status" value="1"/>
</dbReference>
<dbReference type="Gene3D" id="2.40.240.20">
    <property type="entry name" value="Hypothetical PUA domain-like, domain 1"/>
    <property type="match status" value="1"/>
</dbReference>
<dbReference type="InterPro" id="IPR029028">
    <property type="entry name" value="Alpha/beta_knot_MTases"/>
</dbReference>
<sequence length="240" mass="26345">MRVSRFYLDAPLSEGEHLLEGDLAHYVGRVLRLSPGASVQIFNGSGQEWPGQVLQVGKREVQVSLKPAVPGLAESSLKVHLGQALSRGERMDWAIQKAVELGVSEITPLFTERCEVKLQGERADKRQSHWQQIAISACEQCGRSVVPPVHPPQPLDAWQGSLDADLRLVLHHRTDQDLTQVSSPRKLAVLIGPEGGLSEEEIERSIAQGFVAARFGPRVLRTETAPIVALSIAQHLWGDL</sequence>
<dbReference type="GO" id="GO:0005737">
    <property type="term" value="C:cytoplasm"/>
    <property type="evidence" value="ECO:0007669"/>
    <property type="project" value="UniProtKB-SubCell"/>
</dbReference>
<dbReference type="InterPro" id="IPR046887">
    <property type="entry name" value="RsmE_PUA-like"/>
</dbReference>
<dbReference type="AlphaFoldDB" id="A0A1H1WIZ0"/>
<keyword evidence="9 12" id="KW-0949">S-adenosyl-L-methionine</keyword>
<comment type="catalytic activity">
    <reaction evidence="11 12">
        <text>uridine(1498) in 16S rRNA + S-adenosyl-L-methionine = N(3)-methyluridine(1498) in 16S rRNA + S-adenosyl-L-homocysteine + H(+)</text>
        <dbReference type="Rhea" id="RHEA:42920"/>
        <dbReference type="Rhea" id="RHEA-COMP:10283"/>
        <dbReference type="Rhea" id="RHEA-COMP:10284"/>
        <dbReference type="ChEBI" id="CHEBI:15378"/>
        <dbReference type="ChEBI" id="CHEBI:57856"/>
        <dbReference type="ChEBI" id="CHEBI:59789"/>
        <dbReference type="ChEBI" id="CHEBI:65315"/>
        <dbReference type="ChEBI" id="CHEBI:74502"/>
        <dbReference type="EC" id="2.1.1.193"/>
    </reaction>
</comment>
<keyword evidence="16" id="KW-1185">Reference proteome</keyword>
<dbReference type="InterPro" id="IPR015947">
    <property type="entry name" value="PUA-like_sf"/>
</dbReference>
<dbReference type="EMBL" id="LT629736">
    <property type="protein sequence ID" value="SDS97288.1"/>
    <property type="molecule type" value="Genomic_DNA"/>
</dbReference>
<dbReference type="Proteomes" id="UP000243207">
    <property type="component" value="Chromosome I"/>
</dbReference>
<dbReference type="InterPro" id="IPR006700">
    <property type="entry name" value="RsmE"/>
</dbReference>
<dbReference type="GO" id="GO:0070475">
    <property type="term" value="P:rRNA base methylation"/>
    <property type="evidence" value="ECO:0007669"/>
    <property type="project" value="TreeGrafter"/>
</dbReference>
<evidence type="ECO:0000256" key="11">
    <source>
        <dbReference type="ARBA" id="ARBA00047944"/>
    </source>
</evidence>
<dbReference type="CDD" id="cd18084">
    <property type="entry name" value="RsmE-like"/>
    <property type="match status" value="1"/>
</dbReference>
<evidence type="ECO:0000256" key="3">
    <source>
        <dbReference type="ARBA" id="ARBA00012328"/>
    </source>
</evidence>
<evidence type="ECO:0000256" key="1">
    <source>
        <dbReference type="ARBA" id="ARBA00004496"/>
    </source>
</evidence>
<dbReference type="InterPro" id="IPR029026">
    <property type="entry name" value="tRNA_m1G_MTases_N"/>
</dbReference>
<comment type="subcellular location">
    <subcellularLocation>
        <location evidence="1 12">Cytoplasm</location>
    </subcellularLocation>
</comment>
<dbReference type="PANTHER" id="PTHR30027">
    <property type="entry name" value="RIBOSOMAL RNA SMALL SUBUNIT METHYLTRANSFERASE E"/>
    <property type="match status" value="1"/>
</dbReference>
<feature type="domain" description="Ribosomal RNA small subunit methyltransferase E PUA-like" evidence="14">
    <location>
        <begin position="19"/>
        <end position="65"/>
    </location>
</feature>
<dbReference type="PANTHER" id="PTHR30027:SF3">
    <property type="entry name" value="16S RRNA (URACIL(1498)-N(3))-METHYLTRANSFERASE"/>
    <property type="match status" value="1"/>
</dbReference>
<comment type="function">
    <text evidence="10 12">Specifically methylates the N3 position of the uracil ring of uridine 1498 (m3U1498) in 16S rRNA. Acts on the fully assembled 30S ribosomal subunit.</text>
</comment>
<gene>
    <name evidence="15" type="ORF">SAMN05216421_2602</name>
</gene>
<keyword evidence="6 12" id="KW-0698">rRNA processing</keyword>
<dbReference type="STRING" id="487184.SAMN05216421_2602"/>
<accession>A0A1H1WIZ0</accession>
<keyword evidence="7 12" id="KW-0489">Methyltransferase</keyword>
<dbReference type="NCBIfam" id="TIGR00046">
    <property type="entry name" value="RsmE family RNA methyltransferase"/>
    <property type="match status" value="1"/>
</dbReference>
<reference evidence="16" key="1">
    <citation type="submission" date="2016-10" db="EMBL/GenBank/DDBJ databases">
        <authorList>
            <person name="Varghese N."/>
            <person name="Submissions S."/>
        </authorList>
    </citation>
    <scope>NUCLEOTIDE SEQUENCE [LARGE SCALE GENOMIC DNA]</scope>
    <source>
        <strain evidence="16">NRRL B-51270</strain>
    </source>
</reference>
<keyword evidence="5 12" id="KW-0963">Cytoplasm</keyword>
<evidence type="ECO:0000256" key="2">
    <source>
        <dbReference type="ARBA" id="ARBA00005528"/>
    </source>
</evidence>